<keyword evidence="3" id="KW-0378">Hydrolase</keyword>
<dbReference type="OrthoDB" id="546450at2759"/>
<keyword evidence="4" id="KW-0720">Serine protease</keyword>
<dbReference type="Pfam" id="PF00089">
    <property type="entry name" value="Trypsin"/>
    <property type="match status" value="1"/>
</dbReference>
<dbReference type="InterPro" id="IPR009003">
    <property type="entry name" value="Peptidase_S1_PA"/>
</dbReference>
<protein>
    <submittedName>
        <fullName evidence="9">Trypsin, alkaline C-like</fullName>
    </submittedName>
</protein>
<evidence type="ECO:0000256" key="5">
    <source>
        <dbReference type="ARBA" id="ARBA00023157"/>
    </source>
</evidence>
<dbReference type="Proteomes" id="UP001652626">
    <property type="component" value="Chromosome 20"/>
</dbReference>
<evidence type="ECO:0000256" key="2">
    <source>
        <dbReference type="ARBA" id="ARBA00022670"/>
    </source>
</evidence>
<gene>
    <name evidence="9" type="primary">LOC113401718</name>
</gene>
<dbReference type="RefSeq" id="XP_026497534.2">
    <property type="nucleotide sequence ID" value="XM_026641749.2"/>
</dbReference>
<dbReference type="SUPFAM" id="SSF50494">
    <property type="entry name" value="Trypsin-like serine proteases"/>
    <property type="match status" value="1"/>
</dbReference>
<reference evidence="9" key="1">
    <citation type="submission" date="2025-08" db="UniProtKB">
        <authorList>
            <consortium name="RefSeq"/>
        </authorList>
    </citation>
    <scope>IDENTIFICATION</scope>
    <source>
        <tissue evidence="9">Whole body</tissue>
    </source>
</reference>
<keyword evidence="8" id="KW-1185">Reference proteome</keyword>
<evidence type="ECO:0000256" key="4">
    <source>
        <dbReference type="ARBA" id="ARBA00022825"/>
    </source>
</evidence>
<dbReference type="OMA" id="WSHNCGA"/>
<evidence type="ECO:0000313" key="8">
    <source>
        <dbReference type="Proteomes" id="UP001652626"/>
    </source>
</evidence>
<dbReference type="CDD" id="cd00190">
    <property type="entry name" value="Tryp_SPc"/>
    <property type="match status" value="1"/>
</dbReference>
<comment type="similarity">
    <text evidence="1">Belongs to the peptidase S1 family.</text>
</comment>
<dbReference type="Gene3D" id="2.40.10.10">
    <property type="entry name" value="Trypsin-like serine proteases"/>
    <property type="match status" value="1"/>
</dbReference>
<evidence type="ECO:0000259" key="7">
    <source>
        <dbReference type="PROSITE" id="PS50240"/>
    </source>
</evidence>
<dbReference type="AlphaFoldDB" id="A0A8B8IKA5"/>
<feature type="domain" description="Peptidase S1" evidence="7">
    <location>
        <begin position="23"/>
        <end position="260"/>
    </location>
</feature>
<feature type="chain" id="PRO_5046927348" evidence="6">
    <location>
        <begin position="19"/>
        <end position="262"/>
    </location>
</feature>
<dbReference type="InterPro" id="IPR043504">
    <property type="entry name" value="Peptidase_S1_PA_chymotrypsin"/>
</dbReference>
<dbReference type="InterPro" id="IPR001254">
    <property type="entry name" value="Trypsin_dom"/>
</dbReference>
<dbReference type="PANTHER" id="PTHR24276">
    <property type="entry name" value="POLYSERASE-RELATED"/>
    <property type="match status" value="1"/>
</dbReference>
<keyword evidence="6" id="KW-0732">Signal</keyword>
<feature type="signal peptide" evidence="6">
    <location>
        <begin position="1"/>
        <end position="18"/>
    </location>
</feature>
<keyword evidence="2" id="KW-0645">Protease</keyword>
<proteinExistence type="inferred from homology"/>
<accession>A0A8B8IKA5</accession>
<dbReference type="GeneID" id="113401718"/>
<sequence>MTSFWFFIVFLCVGSITASPDRIVGGQPTNVEMYPSIVQVEFLSQLTSIWSHNCGASILTSRFVLSAAQCFTGWNSDAPFRRIRAGATYRHFGGLVVYVDEALNHPSYGSSGIGGDISVVRLKTALFYSPTIQQATIVTHGSTVPDNHAVVFAGWGRIFSGGPHSHVLRDVTVYTINNDLCAQLYGQLSVPLNITQDMICAGVLNVGGRDACHDDSGGPVYFGDIVVGVISFGYDCANGSWPSISSAVGSYTDWIVETAVLT</sequence>
<evidence type="ECO:0000256" key="3">
    <source>
        <dbReference type="ARBA" id="ARBA00022801"/>
    </source>
</evidence>
<dbReference type="InterPro" id="IPR050430">
    <property type="entry name" value="Peptidase_S1"/>
</dbReference>
<evidence type="ECO:0000313" key="9">
    <source>
        <dbReference type="RefSeq" id="XP_026497534.2"/>
    </source>
</evidence>
<keyword evidence="5" id="KW-1015">Disulfide bond</keyword>
<dbReference type="PRINTS" id="PR00722">
    <property type="entry name" value="CHYMOTRYPSIN"/>
</dbReference>
<dbReference type="SMART" id="SM00020">
    <property type="entry name" value="Tryp_SPc"/>
    <property type="match status" value="1"/>
</dbReference>
<dbReference type="PANTHER" id="PTHR24276:SF91">
    <property type="entry name" value="AT26814P-RELATED"/>
    <property type="match status" value="1"/>
</dbReference>
<name>A0A8B8IKA5_VANTA</name>
<dbReference type="InterPro" id="IPR001314">
    <property type="entry name" value="Peptidase_S1A"/>
</dbReference>
<dbReference type="GO" id="GO:0004252">
    <property type="term" value="F:serine-type endopeptidase activity"/>
    <property type="evidence" value="ECO:0007669"/>
    <property type="project" value="InterPro"/>
</dbReference>
<dbReference type="GO" id="GO:0006508">
    <property type="term" value="P:proteolysis"/>
    <property type="evidence" value="ECO:0007669"/>
    <property type="project" value="UniProtKB-KW"/>
</dbReference>
<dbReference type="PROSITE" id="PS50240">
    <property type="entry name" value="TRYPSIN_DOM"/>
    <property type="match status" value="1"/>
</dbReference>
<organism evidence="8 9">
    <name type="scientific">Vanessa tameamea</name>
    <name type="common">Kamehameha butterfly</name>
    <dbReference type="NCBI Taxonomy" id="334116"/>
    <lineage>
        <taxon>Eukaryota</taxon>
        <taxon>Metazoa</taxon>
        <taxon>Ecdysozoa</taxon>
        <taxon>Arthropoda</taxon>
        <taxon>Hexapoda</taxon>
        <taxon>Insecta</taxon>
        <taxon>Pterygota</taxon>
        <taxon>Neoptera</taxon>
        <taxon>Endopterygota</taxon>
        <taxon>Lepidoptera</taxon>
        <taxon>Glossata</taxon>
        <taxon>Ditrysia</taxon>
        <taxon>Papilionoidea</taxon>
        <taxon>Nymphalidae</taxon>
        <taxon>Nymphalinae</taxon>
        <taxon>Vanessa</taxon>
    </lineage>
</organism>
<evidence type="ECO:0000256" key="1">
    <source>
        <dbReference type="ARBA" id="ARBA00007664"/>
    </source>
</evidence>
<evidence type="ECO:0000256" key="6">
    <source>
        <dbReference type="SAM" id="SignalP"/>
    </source>
</evidence>